<protein>
    <recommendedName>
        <fullName evidence="6">DUS-like FMN-binding domain-containing protein</fullName>
    </recommendedName>
</protein>
<keyword evidence="3" id="KW-0288">FMN</keyword>
<dbReference type="Pfam" id="PF01207">
    <property type="entry name" value="Dus"/>
    <property type="match status" value="1"/>
</dbReference>
<name>A0A9N9S1N1_9DIPT</name>
<evidence type="ECO:0000256" key="1">
    <source>
        <dbReference type="ARBA" id="ARBA00001917"/>
    </source>
</evidence>
<dbReference type="AlphaFoldDB" id="A0A9N9S1N1"/>
<dbReference type="Gene3D" id="3.20.20.70">
    <property type="entry name" value="Aldolase class I"/>
    <property type="match status" value="1"/>
</dbReference>
<organism evidence="7 8">
    <name type="scientific">Chironomus riparius</name>
    <dbReference type="NCBI Taxonomy" id="315576"/>
    <lineage>
        <taxon>Eukaryota</taxon>
        <taxon>Metazoa</taxon>
        <taxon>Ecdysozoa</taxon>
        <taxon>Arthropoda</taxon>
        <taxon>Hexapoda</taxon>
        <taxon>Insecta</taxon>
        <taxon>Pterygota</taxon>
        <taxon>Neoptera</taxon>
        <taxon>Endopterygota</taxon>
        <taxon>Diptera</taxon>
        <taxon>Nematocera</taxon>
        <taxon>Chironomoidea</taxon>
        <taxon>Chironomidae</taxon>
        <taxon>Chironominae</taxon>
        <taxon>Chironomus</taxon>
    </lineage>
</organism>
<dbReference type="InterPro" id="IPR035587">
    <property type="entry name" value="DUS-like_FMN-bd"/>
</dbReference>
<accession>A0A9N9S1N1</accession>
<keyword evidence="2" id="KW-0285">Flavoprotein</keyword>
<dbReference type="GO" id="GO:0050660">
    <property type="term" value="F:flavin adenine dinucleotide binding"/>
    <property type="evidence" value="ECO:0007669"/>
    <property type="project" value="InterPro"/>
</dbReference>
<dbReference type="Proteomes" id="UP001153620">
    <property type="component" value="Chromosome 3"/>
</dbReference>
<dbReference type="PROSITE" id="PS01136">
    <property type="entry name" value="UPF0034"/>
    <property type="match status" value="1"/>
</dbReference>
<dbReference type="EMBL" id="OU895879">
    <property type="protein sequence ID" value="CAG9807505.1"/>
    <property type="molecule type" value="Genomic_DNA"/>
</dbReference>
<dbReference type="InterPro" id="IPR013785">
    <property type="entry name" value="Aldolase_TIM"/>
</dbReference>
<keyword evidence="5" id="KW-0560">Oxidoreductase</keyword>
<dbReference type="CDD" id="cd02801">
    <property type="entry name" value="DUS_like_FMN"/>
    <property type="match status" value="1"/>
</dbReference>
<keyword evidence="4" id="KW-0819">tRNA processing</keyword>
<reference evidence="7" key="1">
    <citation type="submission" date="2022-01" db="EMBL/GenBank/DDBJ databases">
        <authorList>
            <person name="King R."/>
        </authorList>
    </citation>
    <scope>NUCLEOTIDE SEQUENCE</scope>
</reference>
<evidence type="ECO:0000313" key="8">
    <source>
        <dbReference type="Proteomes" id="UP001153620"/>
    </source>
</evidence>
<sequence length="386" mass="44645">MDIRPKCDILEVLKNPKNGKFCCVVAPMVRYSRLEFRSLARNYGADICFTPMTIANSFIRSEKCRQVEFTTNFEDNPVIAQFAANCTTDFLYATQMIQNYVNGVDLNCGCPQKWAKEDGYGCYLLKKSEVIEDMMKTVRRNTPSDFSVSIKIRLLTKDIKNTVVLCRQLQSLNVSFITVHGRTPSEKSSSDNPVDYEAIAEIKKSLSIPVIFNGDVSSLDEANKFYEHTKCHGFMSARGMLANPALFAGYKETPLSCIQDWIDIHHQQNDRMTFQNFHHHLVFMMESMLNKAERNLFNDFTKKKQCLEFLEERFSLTPKPINFPQNTLCTYDDSNYKQLISNEEFWRSSYTSESSHGQFFLSKLHKIKTKNDDYLEFMDNCSDLFS</sequence>
<evidence type="ECO:0000259" key="6">
    <source>
        <dbReference type="Pfam" id="PF01207"/>
    </source>
</evidence>
<feature type="domain" description="DUS-like FMN-binding" evidence="6">
    <location>
        <begin position="25"/>
        <end position="288"/>
    </location>
</feature>
<dbReference type="PANTHER" id="PTHR11082">
    <property type="entry name" value="TRNA-DIHYDROURIDINE SYNTHASE"/>
    <property type="match status" value="1"/>
</dbReference>
<dbReference type="InterPro" id="IPR018517">
    <property type="entry name" value="tRNA_hU_synthase_CS"/>
</dbReference>
<proteinExistence type="predicted"/>
<evidence type="ECO:0000256" key="5">
    <source>
        <dbReference type="ARBA" id="ARBA00023002"/>
    </source>
</evidence>
<evidence type="ECO:0000256" key="2">
    <source>
        <dbReference type="ARBA" id="ARBA00022630"/>
    </source>
</evidence>
<dbReference type="PANTHER" id="PTHR11082:SF31">
    <property type="entry name" value="TRNA-DIHYDROURIDINE(20A_20B) SYNTHASE [NAD(P)+]-LIKE"/>
    <property type="match status" value="1"/>
</dbReference>
<dbReference type="OrthoDB" id="9977870at2759"/>
<dbReference type="GO" id="GO:0017150">
    <property type="term" value="F:tRNA dihydrouridine synthase activity"/>
    <property type="evidence" value="ECO:0007669"/>
    <property type="project" value="InterPro"/>
</dbReference>
<keyword evidence="8" id="KW-1185">Reference proteome</keyword>
<gene>
    <name evidence="7" type="ORF">CHIRRI_LOCUS10353</name>
</gene>
<evidence type="ECO:0000313" key="7">
    <source>
        <dbReference type="EMBL" id="CAG9807505.1"/>
    </source>
</evidence>
<dbReference type="SUPFAM" id="SSF51395">
    <property type="entry name" value="FMN-linked oxidoreductases"/>
    <property type="match status" value="1"/>
</dbReference>
<evidence type="ECO:0000256" key="4">
    <source>
        <dbReference type="ARBA" id="ARBA00022694"/>
    </source>
</evidence>
<reference evidence="7" key="2">
    <citation type="submission" date="2022-10" db="EMBL/GenBank/DDBJ databases">
        <authorList>
            <consortium name="ENA_rothamsted_submissions"/>
            <consortium name="culmorum"/>
            <person name="King R."/>
        </authorList>
    </citation>
    <scope>NUCLEOTIDE SEQUENCE</scope>
</reference>
<evidence type="ECO:0000256" key="3">
    <source>
        <dbReference type="ARBA" id="ARBA00022643"/>
    </source>
</evidence>
<comment type="cofactor">
    <cofactor evidence="1">
        <name>FMN</name>
        <dbReference type="ChEBI" id="CHEBI:58210"/>
    </cofactor>
</comment>